<dbReference type="GO" id="GO:0046872">
    <property type="term" value="F:metal ion binding"/>
    <property type="evidence" value="ECO:0007669"/>
    <property type="project" value="UniProtKB-KW"/>
</dbReference>
<feature type="active site" description="Proton acceptor" evidence="16">
    <location>
        <position position="131"/>
    </location>
</feature>
<evidence type="ECO:0000313" key="19">
    <source>
        <dbReference type="Proteomes" id="UP000033423"/>
    </source>
</evidence>
<evidence type="ECO:0000256" key="1">
    <source>
        <dbReference type="ARBA" id="ARBA00001206"/>
    </source>
</evidence>
<evidence type="ECO:0000256" key="6">
    <source>
        <dbReference type="ARBA" id="ARBA00012102"/>
    </source>
</evidence>
<protein>
    <recommendedName>
        <fullName evidence="15 16">Type III pantothenate kinase</fullName>
        <ecNumber evidence="6 16">2.7.1.33</ecNumber>
    </recommendedName>
    <alternativeName>
        <fullName evidence="16">PanK-III</fullName>
    </alternativeName>
    <alternativeName>
        <fullName evidence="16">Pantothenic acid kinase</fullName>
    </alternativeName>
</protein>
<gene>
    <name evidence="16" type="primary">coaX</name>
    <name evidence="18" type="ORF">MBAV_004206</name>
</gene>
<dbReference type="PANTHER" id="PTHR34265:SF1">
    <property type="entry name" value="TYPE III PANTOTHENATE KINASE"/>
    <property type="match status" value="1"/>
</dbReference>
<organism evidence="18 19">
    <name type="scientific">Candidatus Magnetobacterium bavaricum</name>
    <dbReference type="NCBI Taxonomy" id="29290"/>
    <lineage>
        <taxon>Bacteria</taxon>
        <taxon>Pseudomonadati</taxon>
        <taxon>Nitrospirota</taxon>
        <taxon>Thermodesulfovibrionia</taxon>
        <taxon>Thermodesulfovibrionales</taxon>
        <taxon>Candidatus Magnetobacteriaceae</taxon>
        <taxon>Candidatus Magnetobacterium</taxon>
    </lineage>
</organism>
<evidence type="ECO:0000256" key="3">
    <source>
        <dbReference type="ARBA" id="ARBA00004496"/>
    </source>
</evidence>
<evidence type="ECO:0000256" key="8">
    <source>
        <dbReference type="ARBA" id="ARBA00022679"/>
    </source>
</evidence>
<dbReference type="SUPFAM" id="SSF53067">
    <property type="entry name" value="Actin-like ATPase domain"/>
    <property type="match status" value="2"/>
</dbReference>
<comment type="similarity">
    <text evidence="14 16">Belongs to the type III pantothenate kinase family.</text>
</comment>
<dbReference type="UniPathway" id="UPA00241">
    <property type="reaction ID" value="UER00352"/>
</dbReference>
<dbReference type="AlphaFoldDB" id="A0A0F3GNT4"/>
<evidence type="ECO:0000256" key="14">
    <source>
        <dbReference type="ARBA" id="ARBA00038036"/>
    </source>
</evidence>
<evidence type="ECO:0000256" key="16">
    <source>
        <dbReference type="HAMAP-Rule" id="MF_01274"/>
    </source>
</evidence>
<dbReference type="Pfam" id="PF03309">
    <property type="entry name" value="Pan_kinase"/>
    <property type="match status" value="1"/>
</dbReference>
<dbReference type="GO" id="GO:0004594">
    <property type="term" value="F:pantothenate kinase activity"/>
    <property type="evidence" value="ECO:0007669"/>
    <property type="project" value="UniProtKB-UniRule"/>
</dbReference>
<comment type="cofactor">
    <cofactor evidence="2">
        <name>K(+)</name>
        <dbReference type="ChEBI" id="CHEBI:29103"/>
    </cofactor>
</comment>
<dbReference type="PANTHER" id="PTHR34265">
    <property type="entry name" value="TYPE III PANTOTHENATE KINASE"/>
    <property type="match status" value="1"/>
</dbReference>
<sequence>MSPAPGVSDPLSDRRPSGSDRPVVCPQRNGYGRHMPLVADIGNTRTKLGLFHMGGLKRNMTLTDIRKDVIEGLVGSDDIEAVVISSVVPSSTRRLIDALRELTPLSPLLITHTSDTGLTLAVEHPQRLGTDRIVVAAYAWHYFGAAVAVVDLGTVTTLSVVDNGGRFLGGALIPGVGMMLDSLNQRTALLPHVGAEALAELAKDLLPIGNNTHKAIASGTILATVGAIRHIIGEAQISLGYSVKTVLTGGNCPLVVPFLNGPDLVDSNLSLKGLNYIYERTQ</sequence>
<dbReference type="InterPro" id="IPR004619">
    <property type="entry name" value="Type_III_PanK"/>
</dbReference>
<keyword evidence="19" id="KW-1185">Reference proteome</keyword>
<dbReference type="InterPro" id="IPR043129">
    <property type="entry name" value="ATPase_NBD"/>
</dbReference>
<dbReference type="GO" id="GO:0005737">
    <property type="term" value="C:cytoplasm"/>
    <property type="evidence" value="ECO:0007669"/>
    <property type="project" value="UniProtKB-SubCell"/>
</dbReference>
<proteinExistence type="inferred from homology"/>
<accession>A0A0F3GNT4</accession>
<evidence type="ECO:0000256" key="7">
    <source>
        <dbReference type="ARBA" id="ARBA00022490"/>
    </source>
</evidence>
<evidence type="ECO:0000256" key="9">
    <source>
        <dbReference type="ARBA" id="ARBA00022741"/>
    </source>
</evidence>
<evidence type="ECO:0000256" key="10">
    <source>
        <dbReference type="ARBA" id="ARBA00022777"/>
    </source>
</evidence>
<comment type="function">
    <text evidence="16">Catalyzes the phosphorylation of pantothenate (Pan), the first step in CoA biosynthesis.</text>
</comment>
<dbReference type="Gene3D" id="3.30.420.40">
    <property type="match status" value="2"/>
</dbReference>
<feature type="binding site" evidence="16">
    <location>
        <position position="154"/>
    </location>
    <ligand>
        <name>ATP</name>
        <dbReference type="ChEBI" id="CHEBI:30616"/>
    </ligand>
</feature>
<keyword evidence="12 16" id="KW-0630">Potassium</keyword>
<comment type="pathway">
    <text evidence="4 16">Cofactor biosynthesis; coenzyme A biosynthesis; CoA from (R)-pantothenate: step 1/5.</text>
</comment>
<keyword evidence="11 16" id="KW-0067">ATP-binding</keyword>
<comment type="caution">
    <text evidence="18">The sequence shown here is derived from an EMBL/GenBank/DDBJ whole genome shotgun (WGS) entry which is preliminary data.</text>
</comment>
<evidence type="ECO:0000256" key="17">
    <source>
        <dbReference type="SAM" id="MobiDB-lite"/>
    </source>
</evidence>
<evidence type="ECO:0000256" key="15">
    <source>
        <dbReference type="ARBA" id="ARBA00040883"/>
    </source>
</evidence>
<keyword evidence="10 16" id="KW-0418">Kinase</keyword>
<comment type="catalytic activity">
    <reaction evidence="1 16">
        <text>(R)-pantothenate + ATP = (R)-4'-phosphopantothenate + ADP + H(+)</text>
        <dbReference type="Rhea" id="RHEA:16373"/>
        <dbReference type="ChEBI" id="CHEBI:10986"/>
        <dbReference type="ChEBI" id="CHEBI:15378"/>
        <dbReference type="ChEBI" id="CHEBI:29032"/>
        <dbReference type="ChEBI" id="CHEBI:30616"/>
        <dbReference type="ChEBI" id="CHEBI:456216"/>
        <dbReference type="EC" id="2.7.1.33"/>
    </reaction>
</comment>
<dbReference type="EMBL" id="LACI01001822">
    <property type="protein sequence ID" value="KJU83600.1"/>
    <property type="molecule type" value="Genomic_DNA"/>
</dbReference>
<keyword evidence="13 16" id="KW-0173">Coenzyme A biosynthesis</keyword>
<feature type="region of interest" description="Disordered" evidence="17">
    <location>
        <begin position="1"/>
        <end position="29"/>
    </location>
</feature>
<comment type="cofactor">
    <cofactor evidence="16">
        <name>NH4(+)</name>
        <dbReference type="ChEBI" id="CHEBI:28938"/>
    </cofactor>
    <cofactor evidence="16">
        <name>K(+)</name>
        <dbReference type="ChEBI" id="CHEBI:29103"/>
    </cofactor>
    <text evidence="16">A monovalent cation. Ammonium or potassium.</text>
</comment>
<feature type="binding site" evidence="16">
    <location>
        <position position="212"/>
    </location>
    <ligand>
        <name>substrate</name>
    </ligand>
</feature>
<dbReference type="HAMAP" id="MF_01274">
    <property type="entry name" value="Pantothen_kinase_3"/>
    <property type="match status" value="1"/>
</dbReference>
<dbReference type="GO" id="GO:0015937">
    <property type="term" value="P:coenzyme A biosynthetic process"/>
    <property type="evidence" value="ECO:0007669"/>
    <property type="project" value="UniProtKB-UniRule"/>
</dbReference>
<keyword evidence="8 16" id="KW-0808">Transferase</keyword>
<evidence type="ECO:0000256" key="5">
    <source>
        <dbReference type="ARBA" id="ARBA00011738"/>
    </source>
</evidence>
<evidence type="ECO:0000256" key="11">
    <source>
        <dbReference type="ARBA" id="ARBA00022840"/>
    </source>
</evidence>
<feature type="binding site" evidence="16">
    <location>
        <begin position="129"/>
        <end position="132"/>
    </location>
    <ligand>
        <name>substrate</name>
    </ligand>
</feature>
<keyword evidence="16" id="KW-0479">Metal-binding</keyword>
<dbReference type="CDD" id="cd24015">
    <property type="entry name" value="ASKHA_NBD_PanK-III"/>
    <property type="match status" value="1"/>
</dbReference>
<evidence type="ECO:0000256" key="2">
    <source>
        <dbReference type="ARBA" id="ARBA00001958"/>
    </source>
</evidence>
<keyword evidence="7 16" id="KW-0963">Cytoplasm</keyword>
<feature type="binding site" evidence="16">
    <location>
        <position position="151"/>
    </location>
    <ligand>
        <name>K(+)</name>
        <dbReference type="ChEBI" id="CHEBI:29103"/>
    </ligand>
</feature>
<keyword evidence="9 16" id="KW-0547">Nucleotide-binding</keyword>
<feature type="binding site" evidence="16">
    <location>
        <begin position="40"/>
        <end position="47"/>
    </location>
    <ligand>
        <name>ATP</name>
        <dbReference type="ChEBI" id="CHEBI:30616"/>
    </ligand>
</feature>
<reference evidence="18 19" key="1">
    <citation type="submission" date="2015-02" db="EMBL/GenBank/DDBJ databases">
        <title>Single-cell genomics of uncultivated deep-branching MTB reveals a conserved set of magnetosome genes.</title>
        <authorList>
            <person name="Kolinko S."/>
            <person name="Richter M."/>
            <person name="Glockner F.O."/>
            <person name="Brachmann A."/>
            <person name="Schuler D."/>
        </authorList>
    </citation>
    <scope>NUCLEOTIDE SEQUENCE [LARGE SCALE GENOMIC DNA]</scope>
    <source>
        <strain evidence="18">TM-1</strain>
    </source>
</reference>
<dbReference type="Proteomes" id="UP000033423">
    <property type="component" value="Unassembled WGS sequence"/>
</dbReference>
<dbReference type="NCBIfam" id="TIGR00671">
    <property type="entry name" value="baf"/>
    <property type="match status" value="1"/>
</dbReference>
<comment type="caution">
    <text evidence="16">Lacks conserved residue(s) required for the propagation of feature annotation.</text>
</comment>
<evidence type="ECO:0000313" key="18">
    <source>
        <dbReference type="EMBL" id="KJU83600.1"/>
    </source>
</evidence>
<comment type="subunit">
    <text evidence="5 16">Homodimer.</text>
</comment>
<evidence type="ECO:0000256" key="13">
    <source>
        <dbReference type="ARBA" id="ARBA00022993"/>
    </source>
</evidence>
<dbReference type="EC" id="2.7.1.33" evidence="6 16"/>
<evidence type="ECO:0000256" key="12">
    <source>
        <dbReference type="ARBA" id="ARBA00022958"/>
    </source>
</evidence>
<comment type="subcellular location">
    <subcellularLocation>
        <location evidence="3 16">Cytoplasm</location>
    </subcellularLocation>
</comment>
<dbReference type="GO" id="GO:0005524">
    <property type="term" value="F:ATP binding"/>
    <property type="evidence" value="ECO:0007669"/>
    <property type="project" value="UniProtKB-UniRule"/>
</dbReference>
<evidence type="ECO:0000256" key="4">
    <source>
        <dbReference type="ARBA" id="ARBA00005225"/>
    </source>
</evidence>
<name>A0A0F3GNT4_9BACT</name>